<feature type="transmembrane region" description="Helical" evidence="3">
    <location>
        <begin position="485"/>
        <end position="505"/>
    </location>
</feature>
<dbReference type="Gene3D" id="3.10.310.50">
    <property type="match status" value="1"/>
</dbReference>
<reference evidence="5" key="1">
    <citation type="submission" date="2020-06" db="EMBL/GenBank/DDBJ databases">
        <authorList>
            <consortium name="Plant Systems Biology data submission"/>
        </authorList>
    </citation>
    <scope>NUCLEOTIDE SEQUENCE</scope>
    <source>
        <strain evidence="5">D6</strain>
    </source>
</reference>
<evidence type="ECO:0000256" key="2">
    <source>
        <dbReference type="SAM" id="MobiDB-lite"/>
    </source>
</evidence>
<dbReference type="InterPro" id="IPR042862">
    <property type="entry name" value="RNF32"/>
</dbReference>
<organism evidence="5 6">
    <name type="scientific">Seminavis robusta</name>
    <dbReference type="NCBI Taxonomy" id="568900"/>
    <lineage>
        <taxon>Eukaryota</taxon>
        <taxon>Sar</taxon>
        <taxon>Stramenopiles</taxon>
        <taxon>Ochrophyta</taxon>
        <taxon>Bacillariophyta</taxon>
        <taxon>Bacillariophyceae</taxon>
        <taxon>Bacillariophycidae</taxon>
        <taxon>Naviculales</taxon>
        <taxon>Naviculaceae</taxon>
        <taxon>Seminavis</taxon>
    </lineage>
</organism>
<gene>
    <name evidence="5" type="ORF">SEMRO_1838_G300800.1</name>
</gene>
<keyword evidence="3" id="KW-1133">Transmembrane helix</keyword>
<dbReference type="Gene3D" id="3.30.40.10">
    <property type="entry name" value="Zinc/RING finger domain, C3HC4 (zinc finger)"/>
    <property type="match status" value="1"/>
</dbReference>
<feature type="region of interest" description="Disordered" evidence="2">
    <location>
        <begin position="748"/>
        <end position="772"/>
    </location>
</feature>
<evidence type="ECO:0000313" key="5">
    <source>
        <dbReference type="EMBL" id="CAB9526497.1"/>
    </source>
</evidence>
<feature type="region of interest" description="Disordered" evidence="2">
    <location>
        <begin position="556"/>
        <end position="598"/>
    </location>
</feature>
<name>A0A9N8HUZ4_9STRA</name>
<feature type="domain" description="RING-type" evidence="4">
    <location>
        <begin position="544"/>
        <end position="650"/>
    </location>
</feature>
<feature type="region of interest" description="Disordered" evidence="2">
    <location>
        <begin position="182"/>
        <end position="218"/>
    </location>
</feature>
<dbReference type="PANTHER" id="PTHR14991">
    <property type="entry name" value="RING FINGER PROTEIN 32"/>
    <property type="match status" value="1"/>
</dbReference>
<feature type="compositionally biased region" description="Low complexity" evidence="2">
    <location>
        <begin position="749"/>
        <end position="764"/>
    </location>
</feature>
<keyword evidence="6" id="KW-1185">Reference proteome</keyword>
<keyword evidence="3" id="KW-0472">Membrane</keyword>
<dbReference type="SUPFAM" id="SSF57850">
    <property type="entry name" value="RING/U-box"/>
    <property type="match status" value="1"/>
</dbReference>
<feature type="compositionally biased region" description="Low complexity" evidence="2">
    <location>
        <begin position="688"/>
        <end position="700"/>
    </location>
</feature>
<evidence type="ECO:0000313" key="6">
    <source>
        <dbReference type="Proteomes" id="UP001153069"/>
    </source>
</evidence>
<keyword evidence="1" id="KW-0479">Metal-binding</keyword>
<dbReference type="EMBL" id="CAICTM010001836">
    <property type="protein sequence ID" value="CAB9526497.1"/>
    <property type="molecule type" value="Genomic_DNA"/>
</dbReference>
<dbReference type="InterPro" id="IPR007621">
    <property type="entry name" value="TPM_dom"/>
</dbReference>
<dbReference type="OrthoDB" id="8062037at2759"/>
<dbReference type="Pfam" id="PF04536">
    <property type="entry name" value="TPM_phosphatase"/>
    <property type="match status" value="1"/>
</dbReference>
<protein>
    <recommendedName>
        <fullName evidence="4">RING-type domain-containing protein</fullName>
    </recommendedName>
</protein>
<dbReference type="Proteomes" id="UP001153069">
    <property type="component" value="Unassembled WGS sequence"/>
</dbReference>
<feature type="region of interest" description="Disordered" evidence="2">
    <location>
        <begin position="20"/>
        <end position="40"/>
    </location>
</feature>
<feature type="compositionally biased region" description="Low complexity" evidence="2">
    <location>
        <begin position="668"/>
        <end position="681"/>
    </location>
</feature>
<evidence type="ECO:0000256" key="3">
    <source>
        <dbReference type="SAM" id="Phobius"/>
    </source>
</evidence>
<sequence>MTGPYTHVYELHHLYQQQHQQLSSSPSENGVTTNTTSFQRSNRTTIDATYQLWRWPPSHMMVVLALSMSVWIFGIVLDNQSQAEAHFFPTDVDCDNNKTTGRVHFAFSRWSEEDCDLDEGCFSATDSPMTQSPTAATLNRPSNDFNLNLKMVGSATNKDANKGASTPSATFWQSPLVPSFAHVRGAQEESESSSQNQQQQQQQQQPPSEPQVYGWTPDLYPNPLLDPVRCSIAFLPEEQQAIAKRHHGIDEGNDDEDDPLRLCDPDWVLGGIGMERIAFALRNFSSVFSQPDWDVTVASVDASLPPAVENDQVADNATLPLPTQEEIDRVMLPFPQVQLGVATVRKMNLPAVLREGSYYVYEDEDDMVNDAAQIFARTLHDTWWAASEEDCYQNTVKDQMDLCKRNNGDYGILIFLSVQDRVCFISTGSEIASILPWWRLEHIVAGMKPDLRHRDYGNALLRSIENLSAMLEAGPPTMSDRLHDFISRFGVVIAFALFTFFFGAWGEYRDRRKRWQYAESRSKLSGVEKEKARLLQKKYNTRSCPICLEPFDEGDLEEADASTGSVVDQDDDDEESAPLAKHGNYNDDDDDVKKPAISGMRRVDSYGIPLVGCDGRKIKMLRCGHIFCDTCWKTFAHSGCGNPCICPVCRQDVGKPPRKPGAPGQGDASSGEATSGESPSASAPPAPSASGTETTTETSGQDPPATSFPTYDSISIANGGSQVVFMQLERNPWADIGREPYAVRFLRRSSGSVSTSGTNTESTSLLRPDPST</sequence>
<evidence type="ECO:0000259" key="4">
    <source>
        <dbReference type="PROSITE" id="PS50089"/>
    </source>
</evidence>
<dbReference type="PANTHER" id="PTHR14991:SF0">
    <property type="entry name" value="RING FINGER PROTEIN 32"/>
    <property type="match status" value="1"/>
</dbReference>
<dbReference type="InterPro" id="IPR013083">
    <property type="entry name" value="Znf_RING/FYVE/PHD"/>
</dbReference>
<feature type="compositionally biased region" description="Low complexity" evidence="2">
    <location>
        <begin position="192"/>
        <end position="206"/>
    </location>
</feature>
<keyword evidence="3" id="KW-0812">Transmembrane</keyword>
<accession>A0A9N8HUZ4</accession>
<keyword evidence="1" id="KW-0863">Zinc-finger</keyword>
<dbReference type="PROSITE" id="PS50089">
    <property type="entry name" value="ZF_RING_2"/>
    <property type="match status" value="1"/>
</dbReference>
<dbReference type="GO" id="GO:0008270">
    <property type="term" value="F:zinc ion binding"/>
    <property type="evidence" value="ECO:0007669"/>
    <property type="project" value="UniProtKB-KW"/>
</dbReference>
<dbReference type="InterPro" id="IPR001841">
    <property type="entry name" value="Znf_RING"/>
</dbReference>
<evidence type="ECO:0000256" key="1">
    <source>
        <dbReference type="PROSITE-ProRule" id="PRU00175"/>
    </source>
</evidence>
<feature type="compositionally biased region" description="Polar residues" evidence="2">
    <location>
        <begin position="26"/>
        <end position="40"/>
    </location>
</feature>
<dbReference type="SMART" id="SM00184">
    <property type="entry name" value="RING"/>
    <property type="match status" value="1"/>
</dbReference>
<keyword evidence="1" id="KW-0862">Zinc</keyword>
<proteinExistence type="predicted"/>
<comment type="caution">
    <text evidence="5">The sequence shown here is derived from an EMBL/GenBank/DDBJ whole genome shotgun (WGS) entry which is preliminary data.</text>
</comment>
<feature type="region of interest" description="Disordered" evidence="2">
    <location>
        <begin position="655"/>
        <end position="713"/>
    </location>
</feature>
<dbReference type="AlphaFoldDB" id="A0A9N8HUZ4"/>